<sequence>AVAEMDRVSRLTQAVAVFRIQQQQQRAREVAAVKTPAAVSSPKAAVADGSDNWETF</sequence>
<dbReference type="AlphaFoldDB" id="G5QND2"/>
<proteinExistence type="predicted"/>
<feature type="non-terminal residue" evidence="1">
    <location>
        <position position="1"/>
    </location>
</feature>
<name>G5QND2_SALRU</name>
<dbReference type="Proteomes" id="UP000004903">
    <property type="component" value="Unassembled WGS sequence"/>
</dbReference>
<dbReference type="PATRIC" id="fig|913081.3.peg.3436"/>
<dbReference type="EMBL" id="AFCT01001633">
    <property type="protein sequence ID" value="EHC83451.1"/>
    <property type="molecule type" value="Genomic_DNA"/>
</dbReference>
<reference evidence="1 2" key="1">
    <citation type="journal article" date="2011" name="BMC Genomics">
        <title>Genome sequencing reveals diversification of virulence factor content and possible host adaptation in distinct subpopulations of Salmonella enterica.</title>
        <authorList>
            <person name="den Bakker H.C."/>
            <person name="Moreno Switt A.I."/>
            <person name="Govoni G."/>
            <person name="Cummings C.A."/>
            <person name="Ranieri M.L."/>
            <person name="Degoricija L."/>
            <person name="Hoelzer K."/>
            <person name="Rodriguez-Rivera L.D."/>
            <person name="Brown S."/>
            <person name="Bolchacova E."/>
            <person name="Furtado M.R."/>
            <person name="Wiedmann M."/>
        </authorList>
    </citation>
    <scope>NUCLEOTIDE SEQUENCE [LARGE SCALE GENOMIC DNA]</scope>
    <source>
        <strain evidence="1 2">A4-653</strain>
    </source>
</reference>
<evidence type="ECO:0000313" key="1">
    <source>
        <dbReference type="EMBL" id="EHC83451.1"/>
    </source>
</evidence>
<protein>
    <submittedName>
        <fullName evidence="1">Methyl-accepting chemotaxis protein</fullName>
    </submittedName>
</protein>
<comment type="caution">
    <text evidence="1">The sequence shown here is derived from an EMBL/GenBank/DDBJ whole genome shotgun (WGS) entry which is preliminary data.</text>
</comment>
<evidence type="ECO:0000313" key="2">
    <source>
        <dbReference type="Proteomes" id="UP000004903"/>
    </source>
</evidence>
<accession>G5QND2</accession>
<organism evidence="1 2">
    <name type="scientific">Salmonella enterica subsp. enterica serovar Rubislaw str. A4-653</name>
    <dbReference type="NCBI Taxonomy" id="913081"/>
    <lineage>
        <taxon>Bacteria</taxon>
        <taxon>Pseudomonadati</taxon>
        <taxon>Pseudomonadota</taxon>
        <taxon>Gammaproteobacteria</taxon>
        <taxon>Enterobacterales</taxon>
        <taxon>Enterobacteriaceae</taxon>
        <taxon>Salmonella</taxon>
    </lineage>
</organism>
<gene>
    <name evidence="1" type="ORF">LTSERUB_4448</name>
</gene>